<dbReference type="AlphaFoldDB" id="A0A1H5YXX4"/>
<dbReference type="EMBL" id="CP031311">
    <property type="protein sequence ID" value="QCC48312.1"/>
    <property type="molecule type" value="Genomic_DNA"/>
</dbReference>
<evidence type="ECO:0000313" key="4">
    <source>
        <dbReference type="Proteomes" id="UP000236740"/>
    </source>
</evidence>
<name>A0A1H5YXX4_9EURY</name>
<gene>
    <name evidence="2" type="ORF">DV707_11930</name>
    <name evidence="3" type="ORF">SAMN04488133_1748</name>
</gene>
<evidence type="ECO:0000313" key="5">
    <source>
        <dbReference type="Proteomes" id="UP000296733"/>
    </source>
</evidence>
<dbReference type="InterPro" id="IPR046739">
    <property type="entry name" value="DUF6789"/>
</dbReference>
<dbReference type="RefSeq" id="WP_103991485.1">
    <property type="nucleotide sequence ID" value="NZ_CP031311.1"/>
</dbReference>
<reference evidence="3 4" key="1">
    <citation type="submission" date="2016-10" db="EMBL/GenBank/DDBJ databases">
        <authorList>
            <person name="de Groot N.N."/>
        </authorList>
    </citation>
    <scope>NUCLEOTIDE SEQUENCE [LARGE SCALE GENOMIC DNA]</scope>
    <source>
        <strain evidence="3 4">CGMCC 1.10331</strain>
    </source>
</reference>
<keyword evidence="1" id="KW-1133">Transmembrane helix</keyword>
<evidence type="ECO:0000313" key="2">
    <source>
        <dbReference type="EMBL" id="QCC48312.1"/>
    </source>
</evidence>
<dbReference type="GeneID" id="39858813"/>
<keyword evidence="1" id="KW-0472">Membrane</keyword>
<keyword evidence="4" id="KW-1185">Reference proteome</keyword>
<proteinExistence type="predicted"/>
<protein>
    <submittedName>
        <fullName evidence="2">Cytochrome C oxidase subunit I</fullName>
    </submittedName>
</protein>
<reference evidence="2 5" key="2">
    <citation type="journal article" date="2019" name="Nat. Commun.">
        <title>A new type of DNA phosphorothioation-based antiviral system in archaea.</title>
        <authorList>
            <person name="Xiong L."/>
            <person name="Liu S."/>
            <person name="Chen S."/>
            <person name="Xiao Y."/>
            <person name="Zhu B."/>
            <person name="Gao Y."/>
            <person name="Zhang Y."/>
            <person name="Chen B."/>
            <person name="Luo J."/>
            <person name="Deng Z."/>
            <person name="Chen X."/>
            <person name="Wang L."/>
            <person name="Chen S."/>
        </authorList>
    </citation>
    <scope>NUCLEOTIDE SEQUENCE [LARGE SCALE GENOMIC DNA]</scope>
    <source>
        <strain evidence="2 5">CGMCC 1.10331</strain>
    </source>
</reference>
<evidence type="ECO:0000313" key="3">
    <source>
        <dbReference type="EMBL" id="SEG28295.1"/>
    </source>
</evidence>
<dbReference type="OrthoDB" id="342717at2157"/>
<accession>A0A1H5YXX4</accession>
<dbReference type="Proteomes" id="UP000296733">
    <property type="component" value="Chromosome"/>
</dbReference>
<feature type="transmembrane region" description="Helical" evidence="1">
    <location>
        <begin position="143"/>
        <end position="161"/>
    </location>
</feature>
<organism evidence="3 4">
    <name type="scientific">Halobellus limi</name>
    <dbReference type="NCBI Taxonomy" id="699433"/>
    <lineage>
        <taxon>Archaea</taxon>
        <taxon>Methanobacteriati</taxon>
        <taxon>Methanobacteriota</taxon>
        <taxon>Stenosarchaea group</taxon>
        <taxon>Halobacteria</taxon>
        <taxon>Halobacteriales</taxon>
        <taxon>Haloferacaceae</taxon>
        <taxon>Halobellus</taxon>
    </lineage>
</organism>
<keyword evidence="1" id="KW-0812">Transmembrane</keyword>
<feature type="transmembrane region" description="Helical" evidence="1">
    <location>
        <begin position="112"/>
        <end position="131"/>
    </location>
</feature>
<evidence type="ECO:0000256" key="1">
    <source>
        <dbReference type="SAM" id="Phobius"/>
    </source>
</evidence>
<feature type="transmembrane region" description="Helical" evidence="1">
    <location>
        <begin position="78"/>
        <end position="105"/>
    </location>
</feature>
<dbReference type="EMBL" id="FNVN01000002">
    <property type="protein sequence ID" value="SEG28295.1"/>
    <property type="molecule type" value="Genomic_DNA"/>
</dbReference>
<dbReference type="Pfam" id="PF20587">
    <property type="entry name" value="DUF6789"/>
    <property type="match status" value="1"/>
</dbReference>
<dbReference type="Proteomes" id="UP000236740">
    <property type="component" value="Unassembled WGS sequence"/>
</dbReference>
<dbReference type="KEGG" id="hlm:DV707_11930"/>
<feature type="transmembrane region" description="Helical" evidence="1">
    <location>
        <begin position="29"/>
        <end position="58"/>
    </location>
</feature>
<sequence>MSSETSETPGNVVEEELIDPAEIPITARVVLAAMGGGLLGTVAMLPVLVGLPGLLGLFRTEPVTRFAGFAEFFGLEPTVTLGIALFGFGGTVALPLTFLVVGAFLPPEAPRYLRGATFATAFWFGFLPGFWPSAGLLTTASYVLFSLAGHWVYGLTLGYVLTRTTGLPQHEV</sequence>